<dbReference type="PANTHER" id="PTHR23101">
    <property type="entry name" value="RAB GDP/GTP EXCHANGE FACTOR"/>
    <property type="match status" value="1"/>
</dbReference>
<dbReference type="GO" id="GO:0030139">
    <property type="term" value="C:endocytic vesicle"/>
    <property type="evidence" value="ECO:0007669"/>
    <property type="project" value="TreeGrafter"/>
</dbReference>
<dbReference type="InterPro" id="IPR045046">
    <property type="entry name" value="Vps9-like"/>
</dbReference>
<dbReference type="AlphaFoldDB" id="A0A914NVW1"/>
<reference evidence="2" key="1">
    <citation type="submission" date="2022-11" db="UniProtKB">
        <authorList>
            <consortium name="WormBaseParasite"/>
        </authorList>
    </citation>
    <scope>IDENTIFICATION</scope>
</reference>
<name>A0A914NVW1_MELIC</name>
<keyword evidence="1" id="KW-1185">Reference proteome</keyword>
<organism evidence="1 2">
    <name type="scientific">Meloidogyne incognita</name>
    <name type="common">Southern root-knot nematode worm</name>
    <name type="synonym">Oxyuris incognita</name>
    <dbReference type="NCBI Taxonomy" id="6306"/>
    <lineage>
        <taxon>Eukaryota</taxon>
        <taxon>Metazoa</taxon>
        <taxon>Ecdysozoa</taxon>
        <taxon>Nematoda</taxon>
        <taxon>Chromadorea</taxon>
        <taxon>Rhabditida</taxon>
        <taxon>Tylenchina</taxon>
        <taxon>Tylenchomorpha</taxon>
        <taxon>Tylenchoidea</taxon>
        <taxon>Meloidogynidae</taxon>
        <taxon>Meloidogyninae</taxon>
        <taxon>Meloidogyne</taxon>
        <taxon>Meloidogyne incognita group</taxon>
    </lineage>
</organism>
<evidence type="ECO:0000313" key="1">
    <source>
        <dbReference type="Proteomes" id="UP000887563"/>
    </source>
</evidence>
<sequence length="304" mass="33388">MENTRNGELGKLTENLSLVRAMNAEELGFPEDTVLPDNIRMESINKQLRKMQNHYSPLKKLQLLLRALALAVPHLPLLSSSELQRQQQQQSFVATQPSNSSVFLSPIAQTSNSIGAGCGRLRTNSGSSSSGAMAAALKHPPADALAVPHLPLLSSSELQRQQQQQSFVATQPSNSSVFLSPIAQTSNSIGAGCGRLRTNSGSSSSGAMAAALKHPPADELIRWLVYLLARSSTINCEIEAWYMWELLPQQVLSTGDASYFLSILFSAVHVIKHPGFFNYKFLQFKLIFFCSHDHTPIYKNFRSC</sequence>
<dbReference type="GO" id="GO:0005829">
    <property type="term" value="C:cytosol"/>
    <property type="evidence" value="ECO:0007669"/>
    <property type="project" value="TreeGrafter"/>
</dbReference>
<dbReference type="SUPFAM" id="SSF109993">
    <property type="entry name" value="VPS9 domain"/>
    <property type="match status" value="1"/>
</dbReference>
<evidence type="ECO:0000313" key="2">
    <source>
        <dbReference type="WBParaSite" id="Minc3s08240g42044"/>
    </source>
</evidence>
<protein>
    <submittedName>
        <fullName evidence="2">VPS9 domain-containing protein</fullName>
    </submittedName>
</protein>
<dbReference type="InterPro" id="IPR037191">
    <property type="entry name" value="VPS9_dom_sf"/>
</dbReference>
<proteinExistence type="predicted"/>
<dbReference type="GO" id="GO:0016192">
    <property type="term" value="P:vesicle-mediated transport"/>
    <property type="evidence" value="ECO:0007669"/>
    <property type="project" value="InterPro"/>
</dbReference>
<accession>A0A914NVW1</accession>
<dbReference type="WBParaSite" id="Minc3s08240g42044">
    <property type="protein sequence ID" value="Minc3s08240g42044"/>
    <property type="gene ID" value="Minc3s08240g42044"/>
</dbReference>
<dbReference type="PANTHER" id="PTHR23101:SF104">
    <property type="entry name" value="PROTEIN SPRINT"/>
    <property type="match status" value="1"/>
</dbReference>
<dbReference type="Proteomes" id="UP000887563">
    <property type="component" value="Unplaced"/>
</dbReference>
<dbReference type="Gene3D" id="1.20.1050.80">
    <property type="entry name" value="VPS9 domain"/>
    <property type="match status" value="1"/>
</dbReference>
<dbReference type="GO" id="GO:0005085">
    <property type="term" value="F:guanyl-nucleotide exchange factor activity"/>
    <property type="evidence" value="ECO:0007669"/>
    <property type="project" value="InterPro"/>
</dbReference>
<dbReference type="GO" id="GO:0031267">
    <property type="term" value="F:small GTPase binding"/>
    <property type="evidence" value="ECO:0007669"/>
    <property type="project" value="TreeGrafter"/>
</dbReference>